<proteinExistence type="predicted"/>
<comment type="caution">
    <text evidence="1">The sequence shown here is derived from an EMBL/GenBank/DDBJ whole genome shotgun (WGS) entry which is preliminary data.</text>
</comment>
<dbReference type="PIRSF" id="PIRSF035042">
    <property type="entry name" value="UCP035042_thirdx"/>
    <property type="match status" value="1"/>
</dbReference>
<dbReference type="InterPro" id="IPR009737">
    <property type="entry name" value="Aim32/Apd1-like"/>
</dbReference>
<dbReference type="Proteomes" id="UP000279994">
    <property type="component" value="Unassembled WGS sequence"/>
</dbReference>
<dbReference type="EMBL" id="RJSF01000019">
    <property type="protein sequence ID" value="RNM16063.1"/>
    <property type="molecule type" value="Genomic_DNA"/>
</dbReference>
<accession>A0A3N0GUB5</accession>
<dbReference type="InterPro" id="IPR010350">
    <property type="entry name" value="Aim32/Apd1-like_bac"/>
</dbReference>
<name>A0A3N0GUB5_9ACTN</name>
<sequence>MLGPTCSGASAAAGEPLIGSAPAAAGWVCLEQDGPWGAKAWTSSHLDPALGAAIEQAAAAHGVRPSLVRRPGRHADDHVSTSRRVLVAHTRPGASWLLAGSVTDPHALLDLDWKAVATGDRDAVGRSLPSLTTAPPQLLVCTNGTRDTCCARLGRPVAAAAAAHHPDRVWEVTHTSGHRFAPTTVLLPSGSLHGRVLDAASLLAAESEGRVELAGFRGRSTWPPAGQVAEEHVRRRFDVTGLDDLRVAGDDGSWQVSHRDGRRWTVTVTAYDEGERPESCGKESKPVTRFHAEILES</sequence>
<evidence type="ECO:0000313" key="2">
    <source>
        <dbReference type="Proteomes" id="UP000279994"/>
    </source>
</evidence>
<evidence type="ECO:0000313" key="1">
    <source>
        <dbReference type="EMBL" id="RNM16063.1"/>
    </source>
</evidence>
<dbReference type="AlphaFoldDB" id="A0A3N0GUB5"/>
<keyword evidence="2" id="KW-1185">Reference proteome</keyword>
<gene>
    <name evidence="1" type="ORF">EFL26_07880</name>
</gene>
<organism evidence="1 2">
    <name type="scientific">Nocardioides pocheonensis</name>
    <dbReference type="NCBI Taxonomy" id="661485"/>
    <lineage>
        <taxon>Bacteria</taxon>
        <taxon>Bacillati</taxon>
        <taxon>Actinomycetota</taxon>
        <taxon>Actinomycetes</taxon>
        <taxon>Propionibacteriales</taxon>
        <taxon>Nocardioidaceae</taxon>
        <taxon>Nocardioides</taxon>
    </lineage>
</organism>
<reference evidence="1 2" key="1">
    <citation type="submission" date="2018-11" db="EMBL/GenBank/DDBJ databases">
        <authorList>
            <person name="Li F."/>
        </authorList>
    </citation>
    <scope>NUCLEOTIDE SEQUENCE [LARGE SCALE GENOMIC DNA]</scope>
    <source>
        <strain evidence="1 2">Gsoil 818</strain>
    </source>
</reference>
<dbReference type="OrthoDB" id="3399139at2"/>
<dbReference type="Pfam" id="PF06999">
    <property type="entry name" value="Suc_Fer-like"/>
    <property type="match status" value="1"/>
</dbReference>
<protein>
    <submittedName>
        <fullName evidence="1">Sucrase ferredoxin</fullName>
    </submittedName>
</protein>
<dbReference type="RefSeq" id="WP_123222316.1">
    <property type="nucleotide sequence ID" value="NZ_RJSF01000019.1"/>
</dbReference>